<evidence type="ECO:0000313" key="1">
    <source>
        <dbReference type="EMBL" id="EPJ29985.1"/>
    </source>
</evidence>
<proteinExistence type="predicted"/>
<keyword evidence="2" id="KW-1185">Reference proteome</keyword>
<dbReference type="Proteomes" id="UP000014627">
    <property type="component" value="Unassembled WGS sequence"/>
</dbReference>
<name>A0ABN0MRA6_CHLPS</name>
<dbReference type="EMBL" id="ATLC01000013">
    <property type="protein sequence ID" value="EPJ29985.1"/>
    <property type="molecule type" value="Genomic_DNA"/>
</dbReference>
<evidence type="ECO:0000313" key="2">
    <source>
        <dbReference type="Proteomes" id="UP000014627"/>
    </source>
</evidence>
<accession>A0ABN0MRA6</accession>
<sequence>MLMVGLSFLTLSRWLTTD</sequence>
<reference evidence="1 2" key="1">
    <citation type="submission" date="2013-04" db="EMBL/GenBank/DDBJ databases">
        <title>Genome sequence of Chlamydia psittaci 99DC5.</title>
        <authorList>
            <person name="Huot-Creasy H."/>
            <person name="McCracken C.L."/>
            <person name="Humphries M."/>
            <person name="Sachse K."/>
            <person name="Laroucau K."/>
            <person name="Bavoil P."/>
            <person name="Myers G.S."/>
        </authorList>
    </citation>
    <scope>NUCLEOTIDE SEQUENCE [LARGE SCALE GENOMIC DNA]</scope>
    <source>
        <strain evidence="1 2">99DC5</strain>
    </source>
</reference>
<gene>
    <name evidence="1" type="ORF">CP99DC5_1118B</name>
</gene>
<organism evidence="1 2">
    <name type="scientific">Chlamydia psittaci 99DC5</name>
    <dbReference type="NCBI Taxonomy" id="1112251"/>
    <lineage>
        <taxon>Bacteria</taxon>
        <taxon>Pseudomonadati</taxon>
        <taxon>Chlamydiota</taxon>
        <taxon>Chlamydiia</taxon>
        <taxon>Chlamydiales</taxon>
        <taxon>Chlamydiaceae</taxon>
        <taxon>Chlamydia/Chlamydophila group</taxon>
        <taxon>Chlamydia</taxon>
    </lineage>
</organism>
<protein>
    <submittedName>
        <fullName evidence="1">Replication-associated protein A</fullName>
    </submittedName>
</protein>
<feature type="non-terminal residue" evidence="1">
    <location>
        <position position="1"/>
    </location>
</feature>
<comment type="caution">
    <text evidence="1">The sequence shown here is derived from an EMBL/GenBank/DDBJ whole genome shotgun (WGS) entry which is preliminary data.</text>
</comment>